<reference evidence="10" key="2">
    <citation type="submission" date="2022-06" db="UniProtKB">
        <authorList>
            <consortium name="EnsemblMetazoa"/>
        </authorList>
    </citation>
    <scope>IDENTIFICATION</scope>
    <source>
        <strain evidence="10">DF5081</strain>
    </source>
</reference>
<keyword evidence="6" id="KW-0675">Receptor</keyword>
<dbReference type="GO" id="GO:0008188">
    <property type="term" value="F:neuropeptide receptor activity"/>
    <property type="evidence" value="ECO:0007669"/>
    <property type="project" value="TreeGrafter"/>
</dbReference>
<evidence type="ECO:0000256" key="5">
    <source>
        <dbReference type="ARBA" id="ARBA00023136"/>
    </source>
</evidence>
<dbReference type="PANTHER" id="PTHR24235:SF18">
    <property type="entry name" value="G-PROTEIN COUPLED RECEPTORS FAMILY 1 PROFILE DOMAIN-CONTAINING PROTEIN"/>
    <property type="match status" value="1"/>
</dbReference>
<evidence type="ECO:0000256" key="6">
    <source>
        <dbReference type="ARBA" id="ARBA00023170"/>
    </source>
</evidence>
<keyword evidence="4" id="KW-0297">G-protein coupled receptor</keyword>
<evidence type="ECO:0000313" key="11">
    <source>
        <dbReference type="Proteomes" id="UP000005237"/>
    </source>
</evidence>
<comment type="subcellular location">
    <subcellularLocation>
        <location evidence="1">Membrane</location>
        <topology evidence="1">Multi-pass membrane protein</topology>
    </subcellularLocation>
</comment>
<feature type="transmembrane region" description="Helical" evidence="8">
    <location>
        <begin position="34"/>
        <end position="59"/>
    </location>
</feature>
<sequence>MMIVMVVGFVLAWMPLNAVNLYRDLFGISTTKWYSTVFALCHVCAMCSAVLNPIIYSWFNPQFRTSITALFRGTDEALLKKKKQKPAQPPLVNKMCAYPSEASKETEVVSNKMKISIAENDYRVGDQLL</sequence>
<evidence type="ECO:0000313" key="10">
    <source>
        <dbReference type="EnsemblMetazoa" id="CJA31546.1"/>
    </source>
</evidence>
<keyword evidence="7" id="KW-0807">Transducer</keyword>
<evidence type="ECO:0000256" key="1">
    <source>
        <dbReference type="ARBA" id="ARBA00004141"/>
    </source>
</evidence>
<dbReference type="EnsemblMetazoa" id="CJA31546.1">
    <property type="protein sequence ID" value="CJA31546.1"/>
    <property type="gene ID" value="WBGene00207393"/>
</dbReference>
<proteinExistence type="predicted"/>
<keyword evidence="3 8" id="KW-1133">Transmembrane helix</keyword>
<keyword evidence="5 8" id="KW-0472">Membrane</keyword>
<evidence type="ECO:0000256" key="2">
    <source>
        <dbReference type="ARBA" id="ARBA00022692"/>
    </source>
</evidence>
<dbReference type="Pfam" id="PF00001">
    <property type="entry name" value="7tm_1"/>
    <property type="match status" value="1"/>
</dbReference>
<dbReference type="AlphaFoldDB" id="A0A8R1EBE6"/>
<dbReference type="InterPro" id="IPR000276">
    <property type="entry name" value="GPCR_Rhodpsn"/>
</dbReference>
<dbReference type="Proteomes" id="UP000005237">
    <property type="component" value="Unassembled WGS sequence"/>
</dbReference>
<accession>A0A8R1EBE6</accession>
<dbReference type="GO" id="GO:0005886">
    <property type="term" value="C:plasma membrane"/>
    <property type="evidence" value="ECO:0007669"/>
    <property type="project" value="TreeGrafter"/>
</dbReference>
<evidence type="ECO:0000259" key="9">
    <source>
        <dbReference type="PROSITE" id="PS50262"/>
    </source>
</evidence>
<evidence type="ECO:0000256" key="7">
    <source>
        <dbReference type="ARBA" id="ARBA00023224"/>
    </source>
</evidence>
<dbReference type="PRINTS" id="PR00237">
    <property type="entry name" value="GPCRRHODOPSN"/>
</dbReference>
<dbReference type="GO" id="GO:0042923">
    <property type="term" value="F:neuropeptide binding"/>
    <property type="evidence" value="ECO:0007669"/>
    <property type="project" value="TreeGrafter"/>
</dbReference>
<dbReference type="PANTHER" id="PTHR24235">
    <property type="entry name" value="NEUROPEPTIDE Y RECEPTOR"/>
    <property type="match status" value="1"/>
</dbReference>
<organism evidence="10 11">
    <name type="scientific">Caenorhabditis japonica</name>
    <dbReference type="NCBI Taxonomy" id="281687"/>
    <lineage>
        <taxon>Eukaryota</taxon>
        <taxon>Metazoa</taxon>
        <taxon>Ecdysozoa</taxon>
        <taxon>Nematoda</taxon>
        <taxon>Chromadorea</taxon>
        <taxon>Rhabditida</taxon>
        <taxon>Rhabditina</taxon>
        <taxon>Rhabditomorpha</taxon>
        <taxon>Rhabditoidea</taxon>
        <taxon>Rhabditidae</taxon>
        <taxon>Peloderinae</taxon>
        <taxon>Caenorhabditis</taxon>
    </lineage>
</organism>
<dbReference type="PROSITE" id="PS50262">
    <property type="entry name" value="G_PROTEIN_RECEP_F1_2"/>
    <property type="match status" value="1"/>
</dbReference>
<dbReference type="SUPFAM" id="SSF81321">
    <property type="entry name" value="Family A G protein-coupled receptor-like"/>
    <property type="match status" value="1"/>
</dbReference>
<keyword evidence="2 8" id="KW-0812">Transmembrane</keyword>
<dbReference type="InterPro" id="IPR017452">
    <property type="entry name" value="GPCR_Rhodpsn_7TM"/>
</dbReference>
<dbReference type="Gene3D" id="1.20.1070.10">
    <property type="entry name" value="Rhodopsin 7-helix transmembrane proteins"/>
    <property type="match status" value="1"/>
</dbReference>
<evidence type="ECO:0000256" key="8">
    <source>
        <dbReference type="SAM" id="Phobius"/>
    </source>
</evidence>
<feature type="domain" description="G-protein coupled receptors family 1 profile" evidence="9">
    <location>
        <begin position="1"/>
        <end position="56"/>
    </location>
</feature>
<keyword evidence="11" id="KW-1185">Reference proteome</keyword>
<name>A0A8R1EBE6_CAEJA</name>
<reference evidence="11" key="1">
    <citation type="submission" date="2010-08" db="EMBL/GenBank/DDBJ databases">
        <authorList>
            <consortium name="Caenorhabditis japonica Sequencing Consortium"/>
            <person name="Wilson R.K."/>
        </authorList>
    </citation>
    <scope>NUCLEOTIDE SEQUENCE [LARGE SCALE GENOMIC DNA]</scope>
    <source>
        <strain evidence="11">DF5081</strain>
    </source>
</reference>
<dbReference type="GO" id="GO:0043005">
    <property type="term" value="C:neuron projection"/>
    <property type="evidence" value="ECO:0007669"/>
    <property type="project" value="TreeGrafter"/>
</dbReference>
<evidence type="ECO:0000256" key="3">
    <source>
        <dbReference type="ARBA" id="ARBA00022989"/>
    </source>
</evidence>
<protein>
    <submittedName>
        <fullName evidence="10">G_PROTEIN_RECEP_F1_2 domain-containing protein</fullName>
    </submittedName>
</protein>
<evidence type="ECO:0000256" key="4">
    <source>
        <dbReference type="ARBA" id="ARBA00023040"/>
    </source>
</evidence>